<dbReference type="Pfam" id="PF11776">
    <property type="entry name" value="RcnB"/>
    <property type="match status" value="1"/>
</dbReference>
<dbReference type="InterPro" id="IPR024572">
    <property type="entry name" value="RcnB"/>
</dbReference>
<accession>A0A2Z5ZKU6</accession>
<dbReference type="Gene3D" id="3.10.450.160">
    <property type="entry name" value="inner membrane protein cigr"/>
    <property type="match status" value="1"/>
</dbReference>
<dbReference type="STRING" id="1231341.Abor_032_004"/>
<feature type="chain" id="PRO_5036327495" evidence="2">
    <location>
        <begin position="27"/>
        <end position="142"/>
    </location>
</feature>
<feature type="signal peptide" evidence="2">
    <location>
        <begin position="1"/>
        <end position="26"/>
    </location>
</feature>
<dbReference type="RefSeq" id="WP_048841985.1">
    <property type="nucleotide sequence ID" value="NZ_BAMX01000032.1"/>
</dbReference>
<dbReference type="Proteomes" id="UP000032670">
    <property type="component" value="Unassembled WGS sequence"/>
</dbReference>
<dbReference type="Proteomes" id="UP000270034">
    <property type="component" value="Chromosome"/>
</dbReference>
<feature type="region of interest" description="Disordered" evidence="1">
    <location>
        <begin position="26"/>
        <end position="84"/>
    </location>
</feature>
<reference evidence="3 6" key="2">
    <citation type="submission" date="2018-02" db="EMBL/GenBank/DDBJ databases">
        <title>Acetobacter orientalis genome.</title>
        <authorList>
            <person name="Nakashima N."/>
            <person name="Tamura T."/>
        </authorList>
    </citation>
    <scope>NUCLEOTIDE SEQUENCE [LARGE SCALE GENOMIC DNA]</scope>
    <source>
        <strain evidence="3 6">FAN1</strain>
    </source>
</reference>
<dbReference type="KEGG" id="aot:AcetOri_orf04106"/>
<reference evidence="4 5" key="1">
    <citation type="submission" date="2012-11" db="EMBL/GenBank/DDBJ databases">
        <title>Whole genome sequence of Acetobacter orientalis 21F-2.</title>
        <authorList>
            <person name="Azuma Y."/>
            <person name="Higashiura N."/>
            <person name="Hirakawa H."/>
            <person name="Matsushita K."/>
        </authorList>
    </citation>
    <scope>NUCLEOTIDE SEQUENCE [LARGE SCALE GENOMIC DNA]</scope>
    <source>
        <strain evidence="4 5">21F-2</strain>
    </source>
</reference>
<dbReference type="EMBL" id="BAMX01000032">
    <property type="protein sequence ID" value="GAN66939.1"/>
    <property type="molecule type" value="Genomic_DNA"/>
</dbReference>
<proteinExistence type="predicted"/>
<evidence type="ECO:0000256" key="2">
    <source>
        <dbReference type="SAM" id="SignalP"/>
    </source>
</evidence>
<dbReference type="AlphaFoldDB" id="A0A2Z5ZKU6"/>
<accession>A0A0D6NLL3</accession>
<evidence type="ECO:0000256" key="1">
    <source>
        <dbReference type="SAM" id="MobiDB-lite"/>
    </source>
</evidence>
<dbReference type="GeneID" id="76205072"/>
<keyword evidence="5" id="KW-1185">Reference proteome</keyword>
<dbReference type="EMBL" id="AP018515">
    <property type="protein sequence ID" value="BBC81043.1"/>
    <property type="molecule type" value="Genomic_DNA"/>
</dbReference>
<protein>
    <submittedName>
        <fullName evidence="3">Putative membrane protein</fullName>
    </submittedName>
</protein>
<name>A0A2Z5ZKU6_9PROT</name>
<gene>
    <name evidence="4" type="ORF">Abor_032_004</name>
    <name evidence="3" type="ORF">AcetOrient_orf04106</name>
</gene>
<evidence type="ECO:0000313" key="4">
    <source>
        <dbReference type="EMBL" id="GAN66939.1"/>
    </source>
</evidence>
<evidence type="ECO:0000313" key="3">
    <source>
        <dbReference type="EMBL" id="BBC81043.1"/>
    </source>
</evidence>
<evidence type="ECO:0000313" key="6">
    <source>
        <dbReference type="Proteomes" id="UP000270034"/>
    </source>
</evidence>
<organism evidence="3 6">
    <name type="scientific">Acetobacter orientalis</name>
    <dbReference type="NCBI Taxonomy" id="146474"/>
    <lineage>
        <taxon>Bacteria</taxon>
        <taxon>Pseudomonadati</taxon>
        <taxon>Pseudomonadota</taxon>
        <taxon>Alphaproteobacteria</taxon>
        <taxon>Acetobacterales</taxon>
        <taxon>Acetobacteraceae</taxon>
        <taxon>Acetobacter</taxon>
    </lineage>
</organism>
<sequence length="142" mass="14966">MAFTPYKFGAALLALVITAAPLAANAEPGGPHNGWNRDAGPGPGGHMDNRGGHGGPGGRGFDRPPPPPPRHFGRGGPDRSWHRGDRYDGGGYYVDNWRGYNGLYAPPNGYRWINYGGTFLLTAIATGVISNIIANQAYGGGY</sequence>
<keyword evidence="2" id="KW-0732">Signal</keyword>
<evidence type="ECO:0000313" key="5">
    <source>
        <dbReference type="Proteomes" id="UP000032670"/>
    </source>
</evidence>